<evidence type="ECO:0000313" key="1">
    <source>
        <dbReference type="EMBL" id="KAJ8731845.1"/>
    </source>
</evidence>
<reference evidence="1" key="1">
    <citation type="submission" date="2023-03" db="EMBL/GenBank/DDBJ databases">
        <title>Chromosome-level genomes of two armyworms, Mythimna separata and Mythimna loreyi, provide insights into the biosynthesis and reception of sex pheromones.</title>
        <authorList>
            <person name="Zhao H."/>
        </authorList>
    </citation>
    <scope>NUCLEOTIDE SEQUENCE</scope>
    <source>
        <strain evidence="1">BeijingLab</strain>
    </source>
</reference>
<keyword evidence="2" id="KW-1185">Reference proteome</keyword>
<organism evidence="1 2">
    <name type="scientific">Mythimna loreyi</name>
    <dbReference type="NCBI Taxonomy" id="667449"/>
    <lineage>
        <taxon>Eukaryota</taxon>
        <taxon>Metazoa</taxon>
        <taxon>Ecdysozoa</taxon>
        <taxon>Arthropoda</taxon>
        <taxon>Hexapoda</taxon>
        <taxon>Insecta</taxon>
        <taxon>Pterygota</taxon>
        <taxon>Neoptera</taxon>
        <taxon>Endopterygota</taxon>
        <taxon>Lepidoptera</taxon>
        <taxon>Glossata</taxon>
        <taxon>Ditrysia</taxon>
        <taxon>Noctuoidea</taxon>
        <taxon>Noctuidae</taxon>
        <taxon>Noctuinae</taxon>
        <taxon>Hadenini</taxon>
        <taxon>Mythimna</taxon>
    </lineage>
</organism>
<sequence>MEEEVGIKVTRLRRRLSVEADDVKSPSTQSTPTKKRGGRLAAKPQLELIDENAHEAAPKRTRKSIVKEAEPVEEKAVTPSRRSTRIRSNTSIVSETPDMAEDKGTPSRRSTRIKSNTSLIAEPVNVNSPRAKRAARRTSLVGSDNEAPITPARQTRRTRNNSTSSIDKPVESTAGKLGSEIKEVIVEESENNVKETKNVERSENNSPSLRKSPRLVGKSGRERSSLDNDIKENEQQSKKEAKKAAAADKSMSEPKPEETTDVTDSKAPEEINLSETSKKLIQELDEAPKKAKSVFNKSTTAVEEPQIKTKRNRTKSWTTISVESPHESSFCSDSEATKKRNKNKNDTLNFSNISGSGDGIMNKSNNKNDEADKEQENVSLNSSTLSHKKKKKRNEMSLTAETETSVHEISVLNTSVNKSVAKLSEAKDISKDIYEELSNLNTSNKHDSSLTQKLFEQEPTGVVQSLVFIEDSDSNNEIIAKTNNDKNSDSGDQCVPVVDQAVEPETPKNPQSNLSYEPMDIDETMPENISLSNFINKNDSVSEKRKSILNNSQVKNDSFNKSKRKSGISNLVSEESIDKVSTNSPRKSSISELVNNDVGDNNKSKRKSSINNEVSEDTMDGQLVIDMDNHDESINKKANKSKRKSSICNLVSEQNMDEDPNKSVRKSLNADKSNDISLNKSKKNASLSTSVSDEITNDVSNKSTRKSLVTELANNGNVDTSLNKSKRKSLSAMAVEVSMDNIQSSILDNEIDMANKSSNKSKRKSSITNMSNNVSMDKNSDKSKNKSALYLDKTENNDNKSTLVLSQLKDVSENEINTESTVAKDGNDSNEQLSKSINMPNVTTEKNTEKKNLSLTYSTSTPLQQKSMKKLGLQINSSIIAPNSANKVDKKNTSNKSKKEASIMSEEDGTDSSEEEEDNGEEDIEEESEEESSIKNSKLIDIEAEEASEDYESGDSRDEDEREYEEQNEIREKGETLDSNEEQFSDDSDYEKDSFIVSSDAEDQELLSGSGDDLSMSAEELTMSSKSKKKFNDRKIKEQKKASREMYEARHKLNESDKSVKSSKSKKNNRQRFDTSSSESEEEIVVKPKNNRRQRIDSSHEASGFKSDTDLSKKKKKAKRLSESVCEEDETNEKEITICDDKQTDKDDPLTLLNVIKEEPKSPNNSLNISTVAVTNMDEVEEVNVEENVSILKSNQTSDPLQATIAENDEEDNSDGSSISENEEITQNYETVLNNLNKSGSKKIKASNISLDLDKKTKQKAKEPIVDQLNLTQVKKSKKKGDTEKNVVEIKKQDKSLNKSIGKAAKQDIISEGSSDSIDMKLLFTEDSNDSQIVINHKKEAVKENPIAQTQDEEAPGDFIPLKRSQGKTNMLENMDIANKSNDESILNVSNKKKNKRKTYESQQTLEMRDPEDDNLSFFIDTTGTLAEDNKPAANVSINGSAKKNKQKNNVSFTDREFPVDDDSNEAPLEISYRSEKNKSKMDLNTTQNNEASPEDNVNIVTPNESAKKKKKNKKGLNSSQNVAEISFVETTDDVPEKSINISMSNGVSSAKKKNKRLSESQAAPEAETETLTKPILNVSMGSAKKQKQKANSESGTIEISAEPILNVSLDSAKKQKQKSNSESGTIEVSEEPIVNVSLGSAKKQKQKSNSESGTIEIPAEPILNVSLGSAKKQKQKSNTESISTEVENVNKENEGQELLTKKRKRKSSANHTVDDIVIKDDVKLTNDESITTKNQKKKRKISNNDEGNIPEVEDFDAETKEQEKIPVENTKKKNKAQQHKLDKIDDGAAKKNKKRKERDDDDASKISKVLKQNSFDKVHVPRLPSNVLKQLDDKPKKDVVEAKKTKVVSTSQFVVEETKRRRNKPSNYLEESVYCANDDDIDEKKQKRSIKNPKVLPFIPTASTSESGFTTQFRVNDYSVELKDIYSNKYSWCSDMDLYITDSLQDMLDMDIKNEIATDLSSMTDFGDTLGSHFSELPPLLDMDTDNSATWLNNSSSFVHNLDLYGSEANAVMVNPNSVMPSTFVETPVKNIVKEEASNLLLTSAAATDDLSNNSISLPSPKEEKSHLTFSPNAIKVSKVQEPEEQKVKKSAELEEATQMVIYVRKQEKNVVKDLLKDLDKSKVSTLSTPTLRIKSQSEIIKVNNKSCSILNTSQKVAHSLGTKTIISGNIHILDPQQINNSRTILANGNKNQATILIDNSSLNNNRQIIKTSVSGGFTLDTSHTKYINASIKSNVGEFPKPAYSYSCLIAMALKNSRTGSLPVSEIYNFMCQHFPYFKTAPNGWKNSVRHNLSLNKCFEKIEKPSTNGSQRKGCLWAMNPSKVGKMDEEVQKWSRKDPQAIKKAMVYPENLEALERGEMKYSGVSGDNDADDDADVDADPELDPDVELDPEVKEEVEEEEAIGEQEVSDQELEIEEVEGTGMVGGTYRLLATGPSSLTSYITDVESGEENSDLEVLDQSYEEIDIDVTKPVKLDLSMTENYTIHQTKRAKTSFIYQPVTTQTHTSRRKTPLVNRVALI</sequence>
<evidence type="ECO:0000313" key="2">
    <source>
        <dbReference type="Proteomes" id="UP001231649"/>
    </source>
</evidence>
<dbReference type="Proteomes" id="UP001231649">
    <property type="component" value="Chromosome 6"/>
</dbReference>
<name>A0ACC2R2B3_9NEOP</name>
<proteinExistence type="predicted"/>
<dbReference type="EMBL" id="CM056782">
    <property type="protein sequence ID" value="KAJ8731845.1"/>
    <property type="molecule type" value="Genomic_DNA"/>
</dbReference>
<accession>A0ACC2R2B3</accession>
<protein>
    <submittedName>
        <fullName evidence="1">Uncharacterized protein</fullName>
    </submittedName>
</protein>
<comment type="caution">
    <text evidence="1">The sequence shown here is derived from an EMBL/GenBank/DDBJ whole genome shotgun (WGS) entry which is preliminary data.</text>
</comment>
<gene>
    <name evidence="1" type="ORF">PYW08_014575</name>
</gene>